<gene>
    <name evidence="2" type="ORF">KIMH_14620</name>
</gene>
<keyword evidence="1" id="KW-0812">Transmembrane</keyword>
<protein>
    <submittedName>
        <fullName evidence="2">Pilus assembly protein</fullName>
    </submittedName>
</protein>
<keyword evidence="1" id="KW-0472">Membrane</keyword>
<organism evidence="2 3">
    <name type="scientific">Bombiscardovia apis</name>
    <dbReference type="NCBI Taxonomy" id="2932182"/>
    <lineage>
        <taxon>Bacteria</taxon>
        <taxon>Bacillati</taxon>
        <taxon>Actinomycetota</taxon>
        <taxon>Actinomycetes</taxon>
        <taxon>Bifidobacteriales</taxon>
        <taxon>Bifidobacteriaceae</taxon>
        <taxon>Bombiscardovia</taxon>
    </lineage>
</organism>
<evidence type="ECO:0000313" key="2">
    <source>
        <dbReference type="EMBL" id="BDR55351.1"/>
    </source>
</evidence>
<feature type="transmembrane region" description="Helical" evidence="1">
    <location>
        <begin position="160"/>
        <end position="181"/>
    </location>
</feature>
<dbReference type="Proteomes" id="UP001321748">
    <property type="component" value="Chromosome"/>
</dbReference>
<feature type="transmembrane region" description="Helical" evidence="1">
    <location>
        <begin position="6"/>
        <end position="23"/>
    </location>
</feature>
<dbReference type="RefSeq" id="WP_317642844.1">
    <property type="nucleotide sequence ID" value="NZ_AP026800.1"/>
</dbReference>
<dbReference type="EMBL" id="AP026800">
    <property type="protein sequence ID" value="BDR55351.1"/>
    <property type="molecule type" value="Genomic_DNA"/>
</dbReference>
<accession>A0ABM8BEI6</accession>
<keyword evidence="1" id="KW-1133">Transmembrane helix</keyword>
<name>A0ABM8BEI6_9BIFI</name>
<feature type="transmembrane region" description="Helical" evidence="1">
    <location>
        <begin position="187"/>
        <end position="207"/>
    </location>
</feature>
<sequence length="220" mass="23959">MIAEPMSPAWAAMWAALAIYFGLMPTVESCERLATVVSQRRRHLPRIGIEATISSLSAYMRNGGTLVGAFEEQSGRRFATRKINYERARAMLEGRKLRQENDKQVRAVAYALAVSCKLSSLLGCEASRCLDAVGAAHRRMARLAQAKDAAFAMPKATMKLLTALPLLTLAFGSLLGARPLAFLLKPGIGTLCLIFGGVSYALGLLWMRALLKELDEKVGE</sequence>
<reference evidence="2 3" key="1">
    <citation type="journal article" date="2023" name="Microbiol. Spectr.">
        <title>Symbiosis of Carpenter Bees with Uncharacterized Lactic Acid Bacteria Showing NAD Auxotrophy.</title>
        <authorList>
            <person name="Kawasaki S."/>
            <person name="Ozawa K."/>
            <person name="Mori T."/>
            <person name="Yamamoto A."/>
            <person name="Ito M."/>
            <person name="Ohkuma M."/>
            <person name="Sakamoto M."/>
            <person name="Matsutani M."/>
        </authorList>
    </citation>
    <scope>NUCLEOTIDE SEQUENCE [LARGE SCALE GENOMIC DNA]</scope>
    <source>
        <strain evidence="2 3">KimH</strain>
    </source>
</reference>
<evidence type="ECO:0000313" key="3">
    <source>
        <dbReference type="Proteomes" id="UP001321748"/>
    </source>
</evidence>
<proteinExistence type="predicted"/>
<keyword evidence="3" id="KW-1185">Reference proteome</keyword>
<evidence type="ECO:0000256" key="1">
    <source>
        <dbReference type="SAM" id="Phobius"/>
    </source>
</evidence>